<dbReference type="AlphaFoldDB" id="A0A6J4NPP0"/>
<reference evidence="1" key="1">
    <citation type="submission" date="2020-02" db="EMBL/GenBank/DDBJ databases">
        <authorList>
            <person name="Meier V. D."/>
        </authorList>
    </citation>
    <scope>NUCLEOTIDE SEQUENCE</scope>
    <source>
        <strain evidence="1">AVDCRST_MAG84</strain>
    </source>
</reference>
<name>A0A6J4NPP0_9CYAN</name>
<accession>A0A6J4NPP0</accession>
<proteinExistence type="predicted"/>
<gene>
    <name evidence="1" type="ORF">AVDCRST_MAG84-5729</name>
</gene>
<evidence type="ECO:0000313" key="1">
    <source>
        <dbReference type="EMBL" id="CAA9393387.1"/>
    </source>
</evidence>
<sequence length="60" mass="6860">PVAVTVNQAQESNRSSADLSCQTDQIVQANLWSRAEKVIQVDAMKLEHFFYQEQGCFYHV</sequence>
<feature type="non-terminal residue" evidence="1">
    <location>
        <position position="1"/>
    </location>
</feature>
<dbReference type="EMBL" id="CADCTZ010001363">
    <property type="protein sequence ID" value="CAA9393387.1"/>
    <property type="molecule type" value="Genomic_DNA"/>
</dbReference>
<organism evidence="1">
    <name type="scientific">uncultured Microcoleus sp</name>
    <dbReference type="NCBI Taxonomy" id="259945"/>
    <lineage>
        <taxon>Bacteria</taxon>
        <taxon>Bacillati</taxon>
        <taxon>Cyanobacteriota</taxon>
        <taxon>Cyanophyceae</taxon>
        <taxon>Oscillatoriophycideae</taxon>
        <taxon>Oscillatoriales</taxon>
        <taxon>Microcoleaceae</taxon>
        <taxon>Microcoleus</taxon>
        <taxon>environmental samples</taxon>
    </lineage>
</organism>
<protein>
    <submittedName>
        <fullName evidence="1">Uncharacterized protein</fullName>
    </submittedName>
</protein>